<evidence type="ECO:0000313" key="2">
    <source>
        <dbReference type="Proteomes" id="UP001632038"/>
    </source>
</evidence>
<dbReference type="AlphaFoldDB" id="A0ABD3DY62"/>
<accession>A0ABD3DY62</accession>
<dbReference type="EMBL" id="JAVIJP010000009">
    <property type="protein sequence ID" value="KAL3647190.1"/>
    <property type="molecule type" value="Genomic_DNA"/>
</dbReference>
<keyword evidence="2" id="KW-1185">Reference proteome</keyword>
<name>A0ABD3DY62_9LAMI</name>
<dbReference type="Proteomes" id="UP001632038">
    <property type="component" value="Unassembled WGS sequence"/>
</dbReference>
<evidence type="ECO:0000313" key="1">
    <source>
        <dbReference type="EMBL" id="KAL3647190.1"/>
    </source>
</evidence>
<reference evidence="2" key="1">
    <citation type="journal article" date="2024" name="IScience">
        <title>Strigolactones Initiate the Formation of Haustorium-like Structures in Castilleja.</title>
        <authorList>
            <person name="Buerger M."/>
            <person name="Peterson D."/>
            <person name="Chory J."/>
        </authorList>
    </citation>
    <scope>NUCLEOTIDE SEQUENCE [LARGE SCALE GENOMIC DNA]</scope>
</reference>
<gene>
    <name evidence="1" type="ORF">CASFOL_008158</name>
</gene>
<sequence>MIAMQILAATRIIEENVISSTVVSHFIDFRMSHNLVLRSCKDHVISLEKGTHIFSPSINWPLGALFLSSQGLKGVEGTYSIQ</sequence>
<proteinExistence type="predicted"/>
<protein>
    <submittedName>
        <fullName evidence="1">Uncharacterized protein</fullName>
    </submittedName>
</protein>
<organism evidence="1 2">
    <name type="scientific">Castilleja foliolosa</name>
    <dbReference type="NCBI Taxonomy" id="1961234"/>
    <lineage>
        <taxon>Eukaryota</taxon>
        <taxon>Viridiplantae</taxon>
        <taxon>Streptophyta</taxon>
        <taxon>Embryophyta</taxon>
        <taxon>Tracheophyta</taxon>
        <taxon>Spermatophyta</taxon>
        <taxon>Magnoliopsida</taxon>
        <taxon>eudicotyledons</taxon>
        <taxon>Gunneridae</taxon>
        <taxon>Pentapetalae</taxon>
        <taxon>asterids</taxon>
        <taxon>lamiids</taxon>
        <taxon>Lamiales</taxon>
        <taxon>Orobanchaceae</taxon>
        <taxon>Pedicularideae</taxon>
        <taxon>Castillejinae</taxon>
        <taxon>Castilleja</taxon>
    </lineage>
</organism>
<comment type="caution">
    <text evidence="1">The sequence shown here is derived from an EMBL/GenBank/DDBJ whole genome shotgun (WGS) entry which is preliminary data.</text>
</comment>